<evidence type="ECO:0000313" key="7">
    <source>
        <dbReference type="EMBL" id="KAL3396854.1"/>
    </source>
</evidence>
<dbReference type="EMBL" id="JBJJXI010000069">
    <property type="protein sequence ID" value="KAL3396854.1"/>
    <property type="molecule type" value="Genomic_DNA"/>
</dbReference>
<dbReference type="GO" id="GO:0003723">
    <property type="term" value="F:RNA binding"/>
    <property type="evidence" value="ECO:0007669"/>
    <property type="project" value="UniProtKB-UniRule"/>
</dbReference>
<dbReference type="InterPro" id="IPR051738">
    <property type="entry name" value="SAF_Modulators"/>
</dbReference>
<dbReference type="InterPro" id="IPR012677">
    <property type="entry name" value="Nucleotide-bd_a/b_plait_sf"/>
</dbReference>
<sequence length="624" mass="71731">MEESDNSNNNSDISINKKGDSKGSGKTESSASDKEEETASTTTPASSGPSATGVKNKQDGEGNKSSDTKKESSKKEDSKEKSSSSSSNSSSRNLWVSGLSHSTRATDLKQIFSKYGKVIGAKVVTNARTPGSRCYGYVTMSSSDDAVKCIENLHKTELHGRVITVEKAKSDSQQRDNRKQAASKTDKKDERLKDSESNDKEAEKKSDDQKDAEDVKDKKDAKIDESNSDRDKRESNSQTKDEGSLKDCDSRSNKSEKKSDHGRGSSREDKKRSWDRARSRSKSKDRTRRDNVLSFDKIKEERERQRNRDKERQAREEKRRQFEDMKRKRDIEREAARLEREREKLRLERERIEQEKAELLRLERERQKLEREKLERERQELKRQQARLEENRRAPPPPAALKRTLSDRREPRDSYPESERKRMATDGRSRHSPSDRSDRRPDVAEAVGTLHRVVGEIILNLPEGVVEEEEEVSEIAEDHHKMIIDLEKTDMKGQQRLDANAKYIELRRVIEVDEILVTKPNPLVTLDTMWEEQNRQVGNQDHQQNQLIIRLIHEMNTVAGIIDLQIQVITWVVAMVVMVVTVDTSAHKYIRQHQINMVVATCHKETVGHRMVVPDLILTKILCK</sequence>
<dbReference type="Gene3D" id="3.30.70.330">
    <property type="match status" value="1"/>
</dbReference>
<feature type="region of interest" description="Disordered" evidence="5">
    <location>
        <begin position="1"/>
        <end position="95"/>
    </location>
</feature>
<evidence type="ECO:0000256" key="4">
    <source>
        <dbReference type="PROSITE-ProRule" id="PRU00176"/>
    </source>
</evidence>
<feature type="region of interest" description="Disordered" evidence="5">
    <location>
        <begin position="371"/>
        <end position="442"/>
    </location>
</feature>
<evidence type="ECO:0000256" key="2">
    <source>
        <dbReference type="ARBA" id="ARBA00022884"/>
    </source>
</evidence>
<evidence type="ECO:0000256" key="3">
    <source>
        <dbReference type="ARBA" id="ARBA00023242"/>
    </source>
</evidence>
<proteinExistence type="predicted"/>
<protein>
    <recommendedName>
        <fullName evidence="6">RRM domain-containing protein</fullName>
    </recommendedName>
</protein>
<dbReference type="InterPro" id="IPR035979">
    <property type="entry name" value="RBD_domain_sf"/>
</dbReference>
<organism evidence="7 8">
    <name type="scientific">Trichogramma kaykai</name>
    <dbReference type="NCBI Taxonomy" id="54128"/>
    <lineage>
        <taxon>Eukaryota</taxon>
        <taxon>Metazoa</taxon>
        <taxon>Ecdysozoa</taxon>
        <taxon>Arthropoda</taxon>
        <taxon>Hexapoda</taxon>
        <taxon>Insecta</taxon>
        <taxon>Pterygota</taxon>
        <taxon>Neoptera</taxon>
        <taxon>Endopterygota</taxon>
        <taxon>Hymenoptera</taxon>
        <taxon>Apocrita</taxon>
        <taxon>Proctotrupomorpha</taxon>
        <taxon>Chalcidoidea</taxon>
        <taxon>Trichogrammatidae</taxon>
        <taxon>Trichogramma</taxon>
    </lineage>
</organism>
<dbReference type="PANTHER" id="PTHR15683:SF8">
    <property type="entry name" value="SCAFFOLD ATTACHMENT FACTOR B, ISOFORM B"/>
    <property type="match status" value="1"/>
</dbReference>
<feature type="compositionally biased region" description="Low complexity" evidence="5">
    <location>
        <begin position="39"/>
        <end position="53"/>
    </location>
</feature>
<comment type="subcellular location">
    <subcellularLocation>
        <location evidence="1">Nucleus</location>
    </subcellularLocation>
</comment>
<evidence type="ECO:0000256" key="1">
    <source>
        <dbReference type="ARBA" id="ARBA00004123"/>
    </source>
</evidence>
<dbReference type="Pfam" id="PF00076">
    <property type="entry name" value="RRM_1"/>
    <property type="match status" value="1"/>
</dbReference>
<accession>A0ABD2WW55</accession>
<comment type="caution">
    <text evidence="7">The sequence shown here is derived from an EMBL/GenBank/DDBJ whole genome shotgun (WGS) entry which is preliminary data.</text>
</comment>
<dbReference type="PROSITE" id="PS50102">
    <property type="entry name" value="RRM"/>
    <property type="match status" value="1"/>
</dbReference>
<dbReference type="GO" id="GO:0005634">
    <property type="term" value="C:nucleus"/>
    <property type="evidence" value="ECO:0007669"/>
    <property type="project" value="UniProtKB-SubCell"/>
</dbReference>
<feature type="compositionally biased region" description="Basic and acidic residues" evidence="5">
    <location>
        <begin position="404"/>
        <end position="442"/>
    </location>
</feature>
<reference evidence="7 8" key="1">
    <citation type="journal article" date="2024" name="bioRxiv">
        <title>A reference genome for Trichogramma kaykai: A tiny desert-dwelling parasitoid wasp with competing sex-ratio distorters.</title>
        <authorList>
            <person name="Culotta J."/>
            <person name="Lindsey A.R."/>
        </authorList>
    </citation>
    <scope>NUCLEOTIDE SEQUENCE [LARGE SCALE GENOMIC DNA]</scope>
    <source>
        <strain evidence="7 8">KSX58</strain>
    </source>
</reference>
<feature type="compositionally biased region" description="Basic and acidic residues" evidence="5">
    <location>
        <begin position="15"/>
        <end position="25"/>
    </location>
</feature>
<feature type="domain" description="RRM" evidence="6">
    <location>
        <begin position="92"/>
        <end position="170"/>
    </location>
</feature>
<dbReference type="InterPro" id="IPR000504">
    <property type="entry name" value="RRM_dom"/>
</dbReference>
<dbReference type="SUPFAM" id="SSF54928">
    <property type="entry name" value="RNA-binding domain, RBD"/>
    <property type="match status" value="1"/>
</dbReference>
<gene>
    <name evidence="7" type="ORF">TKK_009414</name>
</gene>
<dbReference type="SMART" id="SM00360">
    <property type="entry name" value="RRM"/>
    <property type="match status" value="1"/>
</dbReference>
<feature type="compositionally biased region" description="Low complexity" evidence="5">
    <location>
        <begin position="1"/>
        <end position="14"/>
    </location>
</feature>
<evidence type="ECO:0000259" key="6">
    <source>
        <dbReference type="PROSITE" id="PS50102"/>
    </source>
</evidence>
<feature type="region of interest" description="Disordered" evidence="5">
    <location>
        <begin position="164"/>
        <end position="347"/>
    </location>
</feature>
<name>A0ABD2WW55_9HYME</name>
<evidence type="ECO:0000256" key="5">
    <source>
        <dbReference type="SAM" id="MobiDB-lite"/>
    </source>
</evidence>
<keyword evidence="8" id="KW-1185">Reference proteome</keyword>
<dbReference type="Proteomes" id="UP001627154">
    <property type="component" value="Unassembled WGS sequence"/>
</dbReference>
<keyword evidence="3" id="KW-0539">Nucleus</keyword>
<dbReference type="PANTHER" id="PTHR15683">
    <property type="entry name" value="SCAFFOLD ATTACHMENT FACTOR B-RELATED"/>
    <property type="match status" value="1"/>
</dbReference>
<evidence type="ECO:0000313" key="8">
    <source>
        <dbReference type="Proteomes" id="UP001627154"/>
    </source>
</evidence>
<feature type="compositionally biased region" description="Basic and acidic residues" evidence="5">
    <location>
        <begin position="371"/>
        <end position="393"/>
    </location>
</feature>
<feature type="compositionally biased region" description="Basic and acidic residues" evidence="5">
    <location>
        <begin position="56"/>
        <end position="82"/>
    </location>
</feature>
<keyword evidence="2 4" id="KW-0694">RNA-binding</keyword>
<dbReference type="AlphaFoldDB" id="A0ABD2WW55"/>